<feature type="compositionally biased region" description="Basic and acidic residues" evidence="6">
    <location>
        <begin position="387"/>
        <end position="398"/>
    </location>
</feature>
<dbReference type="OrthoDB" id="3095164at2759"/>
<proteinExistence type="predicted"/>
<dbReference type="Pfam" id="PF00503">
    <property type="entry name" value="G-alpha"/>
    <property type="match status" value="1"/>
</dbReference>
<feature type="compositionally biased region" description="Acidic residues" evidence="6">
    <location>
        <begin position="399"/>
        <end position="409"/>
    </location>
</feature>
<dbReference type="GO" id="GO:0005525">
    <property type="term" value="F:GTP binding"/>
    <property type="evidence" value="ECO:0007669"/>
    <property type="project" value="UniProtKB-KW"/>
</dbReference>
<dbReference type="Gene3D" id="3.40.50.300">
    <property type="entry name" value="P-loop containing nucleotide triphosphate hydrolases"/>
    <property type="match status" value="1"/>
</dbReference>
<keyword evidence="4" id="KW-0479">Metal-binding</keyword>
<evidence type="ECO:0000256" key="1">
    <source>
        <dbReference type="ARBA" id="ARBA00022741"/>
    </source>
</evidence>
<keyword evidence="2" id="KW-0342">GTP-binding</keyword>
<organism evidence="7 8">
    <name type="scientific">Sparassis crispa</name>
    <dbReference type="NCBI Taxonomy" id="139825"/>
    <lineage>
        <taxon>Eukaryota</taxon>
        <taxon>Fungi</taxon>
        <taxon>Dikarya</taxon>
        <taxon>Basidiomycota</taxon>
        <taxon>Agaricomycotina</taxon>
        <taxon>Agaricomycetes</taxon>
        <taxon>Polyporales</taxon>
        <taxon>Sparassidaceae</taxon>
        <taxon>Sparassis</taxon>
    </lineage>
</organism>
<dbReference type="GO" id="GO:0005834">
    <property type="term" value="C:heterotrimeric G-protein complex"/>
    <property type="evidence" value="ECO:0007669"/>
    <property type="project" value="TreeGrafter"/>
</dbReference>
<accession>A0A401H4Y1</accession>
<dbReference type="SUPFAM" id="SSF47895">
    <property type="entry name" value="Transducin (alpha subunit), insertion domain"/>
    <property type="match status" value="1"/>
</dbReference>
<dbReference type="GO" id="GO:0005737">
    <property type="term" value="C:cytoplasm"/>
    <property type="evidence" value="ECO:0007669"/>
    <property type="project" value="TreeGrafter"/>
</dbReference>
<evidence type="ECO:0000313" key="7">
    <source>
        <dbReference type="EMBL" id="GBE89472.1"/>
    </source>
</evidence>
<protein>
    <submittedName>
        <fullName evidence="7">Uncharacterized protein</fullName>
    </submittedName>
</protein>
<dbReference type="GO" id="GO:0003924">
    <property type="term" value="F:GTPase activity"/>
    <property type="evidence" value="ECO:0007669"/>
    <property type="project" value="InterPro"/>
</dbReference>
<dbReference type="SMART" id="SM00275">
    <property type="entry name" value="G_alpha"/>
    <property type="match status" value="1"/>
</dbReference>
<evidence type="ECO:0000256" key="2">
    <source>
        <dbReference type="ARBA" id="ARBA00023134"/>
    </source>
</evidence>
<dbReference type="GO" id="GO:0007188">
    <property type="term" value="P:adenylate cyclase-modulating G protein-coupled receptor signaling pathway"/>
    <property type="evidence" value="ECO:0007669"/>
    <property type="project" value="TreeGrafter"/>
</dbReference>
<dbReference type="GO" id="GO:0031683">
    <property type="term" value="F:G-protein beta/gamma-subunit complex binding"/>
    <property type="evidence" value="ECO:0007669"/>
    <property type="project" value="InterPro"/>
</dbReference>
<reference evidence="7 8" key="1">
    <citation type="journal article" date="2018" name="Sci. Rep.">
        <title>Genome sequence of the cauliflower mushroom Sparassis crispa (Hanabiratake) and its association with beneficial usage.</title>
        <authorList>
            <person name="Kiyama R."/>
            <person name="Furutani Y."/>
            <person name="Kawaguchi K."/>
            <person name="Nakanishi T."/>
        </authorList>
    </citation>
    <scope>NUCLEOTIDE SEQUENCE [LARGE SCALE GENOMIC DNA]</scope>
</reference>
<evidence type="ECO:0000313" key="8">
    <source>
        <dbReference type="Proteomes" id="UP000287166"/>
    </source>
</evidence>
<feature type="coiled-coil region" evidence="5">
    <location>
        <begin position="152"/>
        <end position="179"/>
    </location>
</feature>
<dbReference type="GO" id="GO:0046872">
    <property type="term" value="F:metal ion binding"/>
    <property type="evidence" value="ECO:0007669"/>
    <property type="project" value="UniProtKB-KW"/>
</dbReference>
<keyword evidence="3" id="KW-0807">Transducer</keyword>
<comment type="caution">
    <text evidence="7">The sequence shown here is derived from an EMBL/GenBank/DDBJ whole genome shotgun (WGS) entry which is preliminary data.</text>
</comment>
<feature type="compositionally biased region" description="Acidic residues" evidence="6">
    <location>
        <begin position="505"/>
        <end position="521"/>
    </location>
</feature>
<dbReference type="RefSeq" id="XP_027620385.1">
    <property type="nucleotide sequence ID" value="XM_027764584.1"/>
</dbReference>
<dbReference type="STRING" id="139825.A0A401H4Y1"/>
<feature type="region of interest" description="Disordered" evidence="6">
    <location>
        <begin position="452"/>
        <end position="555"/>
    </location>
</feature>
<feature type="compositionally biased region" description="Polar residues" evidence="6">
    <location>
        <begin position="541"/>
        <end position="551"/>
    </location>
</feature>
<dbReference type="Proteomes" id="UP000287166">
    <property type="component" value="Unassembled WGS sequence"/>
</dbReference>
<evidence type="ECO:0000256" key="5">
    <source>
        <dbReference type="SAM" id="Coils"/>
    </source>
</evidence>
<dbReference type="PANTHER" id="PTHR10218">
    <property type="entry name" value="GTP-BINDING PROTEIN ALPHA SUBUNIT"/>
    <property type="match status" value="1"/>
</dbReference>
<keyword evidence="8" id="KW-1185">Reference proteome</keyword>
<keyword evidence="4" id="KW-0460">Magnesium</keyword>
<dbReference type="AlphaFoldDB" id="A0A401H4Y1"/>
<dbReference type="InParanoid" id="A0A401H4Y1"/>
<name>A0A401H4Y1_9APHY</name>
<dbReference type="EMBL" id="BFAD01000016">
    <property type="protein sequence ID" value="GBE89472.1"/>
    <property type="molecule type" value="Genomic_DNA"/>
</dbReference>
<feature type="region of interest" description="Disordered" evidence="6">
    <location>
        <begin position="382"/>
        <end position="436"/>
    </location>
</feature>
<dbReference type="InterPro" id="IPR011025">
    <property type="entry name" value="GproteinA_insert"/>
</dbReference>
<dbReference type="InterPro" id="IPR027417">
    <property type="entry name" value="P-loop_NTPase"/>
</dbReference>
<sequence length="726" mass="80449">MADPSVEVILQKHISWRPVELAVLDEKHAEYLSHKPGSEERAAILKAAVAALQNVSPHFARAALPMAHEKAQVFFKNTRARTSKGVRREFHAGGKNMFIARKRSGGGSALWAKDDEGHKIWEAVLASQVAEGKVNESNRAAVISSVKSKCFKALSDEEKHTWEEKAEELRKERENLSIDDLIADNQEGLFVKVASALQGLIGSKGWQAGEDVGFHLRMVYKLQEGVPRSTCVDIMPAGETESFSTFEGGNKAEDARWEHFMAQAFMVNRDPPRARDDVGKPVLPQMEEDWTPMHVGKTLKEYMEELWFYTHTDVEDLPELPWDALGDIACELVAADCFVVDLAAIRRRTILDNGDILEGPSVDEMAIAPDGDAVIADGDAVAPDGDAVARDGDATDKEKEEEEDDDDDVVAQTPSRKRVVVSTSTHVDDDGEPLDPDNILMRALKHSATETAVAHGEHTVNKRKGVATAGDAVSVEVRREGDKVVTGREDTVDGQHADSVRERDDESDADAEGEDDDEEDGGSIKEVVKVTRGRKRKQGPRASTSTSNTKAAGQAVNKKCSVVDDIVTFWEDPVVRVVLKRRGMQLQDMPGFFLNDTVHIMTLSYQLTDDDIIRTHLHTLSVEEDHFTMESGGLPGLEWYIYDVGRSWSNCLHWIPSFDDVQAVIFLAPLTFNLMLEEDLHVNRLVCPPFMRCPSSYIASHPSFVVLFPPSASCLSRCFIYRSPPI</sequence>
<feature type="binding site" evidence="4">
    <location>
        <position position="619"/>
    </location>
    <ligand>
        <name>Mg(2+)</name>
        <dbReference type="ChEBI" id="CHEBI:18420"/>
    </ligand>
</feature>
<feature type="compositionally biased region" description="Basic and acidic residues" evidence="6">
    <location>
        <begin position="476"/>
        <end position="504"/>
    </location>
</feature>
<keyword evidence="1" id="KW-0547">Nucleotide-binding</keyword>
<evidence type="ECO:0000256" key="4">
    <source>
        <dbReference type="PIRSR" id="PIRSR601019-2"/>
    </source>
</evidence>
<evidence type="ECO:0000256" key="3">
    <source>
        <dbReference type="ARBA" id="ARBA00023224"/>
    </source>
</evidence>
<dbReference type="InterPro" id="IPR001019">
    <property type="entry name" value="Gprotein_alpha_su"/>
</dbReference>
<evidence type="ECO:0000256" key="6">
    <source>
        <dbReference type="SAM" id="MobiDB-lite"/>
    </source>
</evidence>
<dbReference type="PANTHER" id="PTHR10218:SF360">
    <property type="entry name" value="GUANINE NUCLEOTIDE-BINDING PROTEIN SUBUNIT ALPHA HOMOLOG"/>
    <property type="match status" value="1"/>
</dbReference>
<dbReference type="GO" id="GO:0001664">
    <property type="term" value="F:G protein-coupled receptor binding"/>
    <property type="evidence" value="ECO:0007669"/>
    <property type="project" value="TreeGrafter"/>
</dbReference>
<gene>
    <name evidence="7" type="ORF">SCP_1601340</name>
</gene>
<keyword evidence="5" id="KW-0175">Coiled coil</keyword>
<dbReference type="GeneID" id="38786389"/>